<reference evidence="2 3" key="1">
    <citation type="journal article" date="2015" name="Genome Biol. Evol.">
        <title>Comparative Genomics of a Bacterivorous Green Alga Reveals Evolutionary Causalities and Consequences of Phago-Mixotrophic Mode of Nutrition.</title>
        <authorList>
            <person name="Burns J.A."/>
            <person name="Paasch A."/>
            <person name="Narechania A."/>
            <person name="Kim E."/>
        </authorList>
    </citation>
    <scope>NUCLEOTIDE SEQUENCE [LARGE SCALE GENOMIC DNA]</scope>
    <source>
        <strain evidence="2 3">PLY_AMNH</strain>
    </source>
</reference>
<sequence>MAPPRGAAIQMGMVPQKRVQNHAKRTMLNKRLADDPMEAAMTSRHEEEVPQENVNKRHAVGEWVESSFALLSEQEPMREIDVEMSEWLGEDVYVMHPAVPPSHESPQYVPSPQAARADRAIPTAAAP</sequence>
<accession>A0AAE0H2C0</accession>
<dbReference type="EMBL" id="LGRX02000441">
    <property type="protein sequence ID" value="KAK3288551.1"/>
    <property type="molecule type" value="Genomic_DNA"/>
</dbReference>
<dbReference type="AlphaFoldDB" id="A0AAE0H2C0"/>
<name>A0AAE0H2C0_9CHLO</name>
<proteinExistence type="predicted"/>
<evidence type="ECO:0000313" key="3">
    <source>
        <dbReference type="Proteomes" id="UP001190700"/>
    </source>
</evidence>
<evidence type="ECO:0000256" key="1">
    <source>
        <dbReference type="SAM" id="MobiDB-lite"/>
    </source>
</evidence>
<protein>
    <submittedName>
        <fullName evidence="2">Uncharacterized protein</fullName>
    </submittedName>
</protein>
<dbReference type="Proteomes" id="UP001190700">
    <property type="component" value="Unassembled WGS sequence"/>
</dbReference>
<organism evidence="2 3">
    <name type="scientific">Cymbomonas tetramitiformis</name>
    <dbReference type="NCBI Taxonomy" id="36881"/>
    <lineage>
        <taxon>Eukaryota</taxon>
        <taxon>Viridiplantae</taxon>
        <taxon>Chlorophyta</taxon>
        <taxon>Pyramimonadophyceae</taxon>
        <taxon>Pyramimonadales</taxon>
        <taxon>Pyramimonadaceae</taxon>
        <taxon>Cymbomonas</taxon>
    </lineage>
</organism>
<gene>
    <name evidence="2" type="ORF">CYMTET_3988</name>
</gene>
<keyword evidence="3" id="KW-1185">Reference proteome</keyword>
<evidence type="ECO:0000313" key="2">
    <source>
        <dbReference type="EMBL" id="KAK3288551.1"/>
    </source>
</evidence>
<feature type="region of interest" description="Disordered" evidence="1">
    <location>
        <begin position="98"/>
        <end position="127"/>
    </location>
</feature>
<comment type="caution">
    <text evidence="2">The sequence shown here is derived from an EMBL/GenBank/DDBJ whole genome shotgun (WGS) entry which is preliminary data.</text>
</comment>